<feature type="transmembrane region" description="Helical" evidence="5">
    <location>
        <begin position="535"/>
        <end position="556"/>
    </location>
</feature>
<organism evidence="6 7">
    <name type="scientific">Neolentinus lepideus HHB14362 ss-1</name>
    <dbReference type="NCBI Taxonomy" id="1314782"/>
    <lineage>
        <taxon>Eukaryota</taxon>
        <taxon>Fungi</taxon>
        <taxon>Dikarya</taxon>
        <taxon>Basidiomycota</taxon>
        <taxon>Agaricomycotina</taxon>
        <taxon>Agaricomycetes</taxon>
        <taxon>Gloeophyllales</taxon>
        <taxon>Gloeophyllaceae</taxon>
        <taxon>Neolentinus</taxon>
    </lineage>
</organism>
<feature type="transmembrane region" description="Helical" evidence="5">
    <location>
        <begin position="389"/>
        <end position="411"/>
    </location>
</feature>
<dbReference type="FunCoup" id="A0A165U449">
    <property type="interactions" value="165"/>
</dbReference>
<dbReference type="OrthoDB" id="409173at2759"/>
<dbReference type="NCBIfam" id="TIGR01197">
    <property type="entry name" value="nramp"/>
    <property type="match status" value="1"/>
</dbReference>
<feature type="transmembrane region" description="Helical" evidence="5">
    <location>
        <begin position="61"/>
        <end position="79"/>
    </location>
</feature>
<dbReference type="PANTHER" id="PTHR11706">
    <property type="entry name" value="SOLUTE CARRIER PROTEIN FAMILY 11 MEMBER"/>
    <property type="match status" value="1"/>
</dbReference>
<dbReference type="GO" id="GO:0034755">
    <property type="term" value="P:iron ion transmembrane transport"/>
    <property type="evidence" value="ECO:0007669"/>
    <property type="project" value="TreeGrafter"/>
</dbReference>
<keyword evidence="3 5" id="KW-1133">Transmembrane helix</keyword>
<dbReference type="STRING" id="1314782.A0A165U449"/>
<dbReference type="PRINTS" id="PR00447">
    <property type="entry name" value="NATRESASSCMP"/>
</dbReference>
<dbReference type="PANTHER" id="PTHR11706:SF101">
    <property type="entry name" value="MANGANESE TRANSPORTER SMF1"/>
    <property type="match status" value="1"/>
</dbReference>
<dbReference type="InParanoid" id="A0A165U449"/>
<dbReference type="EMBL" id="KV425561">
    <property type="protein sequence ID" value="KZT27612.1"/>
    <property type="molecule type" value="Genomic_DNA"/>
</dbReference>
<dbReference type="AlphaFoldDB" id="A0A165U449"/>
<feature type="transmembrane region" description="Helical" evidence="5">
    <location>
        <begin position="186"/>
        <end position="210"/>
    </location>
</feature>
<dbReference type="GO" id="GO:0005384">
    <property type="term" value="F:manganese ion transmembrane transporter activity"/>
    <property type="evidence" value="ECO:0007669"/>
    <property type="project" value="TreeGrafter"/>
</dbReference>
<evidence type="ECO:0000256" key="1">
    <source>
        <dbReference type="ARBA" id="ARBA00004141"/>
    </source>
</evidence>
<dbReference type="InterPro" id="IPR001046">
    <property type="entry name" value="NRAMP_fam"/>
</dbReference>
<keyword evidence="4 5" id="KW-0472">Membrane</keyword>
<evidence type="ECO:0000313" key="7">
    <source>
        <dbReference type="Proteomes" id="UP000076761"/>
    </source>
</evidence>
<accession>A0A165U449</accession>
<dbReference type="GO" id="GO:0005886">
    <property type="term" value="C:plasma membrane"/>
    <property type="evidence" value="ECO:0007669"/>
    <property type="project" value="TreeGrafter"/>
</dbReference>
<evidence type="ECO:0000256" key="5">
    <source>
        <dbReference type="SAM" id="Phobius"/>
    </source>
</evidence>
<dbReference type="GO" id="GO:0030026">
    <property type="term" value="P:intracellular manganese ion homeostasis"/>
    <property type="evidence" value="ECO:0007669"/>
    <property type="project" value="TreeGrafter"/>
</dbReference>
<keyword evidence="2 5" id="KW-0812">Transmembrane</keyword>
<feature type="transmembrane region" description="Helical" evidence="5">
    <location>
        <begin position="431"/>
        <end position="449"/>
    </location>
</feature>
<dbReference type="NCBIfam" id="NF037982">
    <property type="entry name" value="Nramp_1"/>
    <property type="match status" value="1"/>
</dbReference>
<name>A0A165U449_9AGAM</name>
<dbReference type="Proteomes" id="UP000076761">
    <property type="component" value="Unassembled WGS sequence"/>
</dbReference>
<dbReference type="GO" id="GO:0015086">
    <property type="term" value="F:cadmium ion transmembrane transporter activity"/>
    <property type="evidence" value="ECO:0007669"/>
    <property type="project" value="TreeGrafter"/>
</dbReference>
<feature type="transmembrane region" description="Helical" evidence="5">
    <location>
        <begin position="155"/>
        <end position="174"/>
    </location>
</feature>
<evidence type="ECO:0000256" key="4">
    <source>
        <dbReference type="ARBA" id="ARBA00023136"/>
    </source>
</evidence>
<protein>
    <submittedName>
        <fullName evidence="6">Natural resistance-associated macrophage protein</fullName>
    </submittedName>
</protein>
<feature type="transmembrane region" description="Helical" evidence="5">
    <location>
        <begin position="116"/>
        <end position="135"/>
    </location>
</feature>
<proteinExistence type="predicted"/>
<evidence type="ECO:0000256" key="2">
    <source>
        <dbReference type="ARBA" id="ARBA00022692"/>
    </source>
</evidence>
<sequence>MPETTGINVSQRPLTSRPKLRSLAGIIWHHATRHVGPGIVSSVAYFDPGNWGVDLQAGSQYGYKLLFIVLLSGVFAVFFQSVASKLGCVTGNLTPFSDLASHCRLLLYNRPRHTKLYRWLALYPLYVLTEIAIISTDLAELLGSAIALSLLFPSLPLWAGILITASDVFILLVIGDPLRGRPVKMFEWLITVLVLAVFVSMATIIARVHVDWGNAFDGFLPSKTIFQSGGLYTSIGIIGATVMPHSLFLGSFMATQDRVTSSKFSISVSDGSTDSLNEAFEDTSLLRIAFKKFTHSCISIFRIAPIEEDTRKSHSDHSNNPLSFVRAHLYHGIVDIVVSLIGFAVLINAFILILAGAVFYYGSGQRGSQVPASLFDAHALINSLVGKPAAVLFALALLCAGQSSSIIATIAGQVVCEGFIRWRVSPVLRRMLTRSLGLIPSMVVGIAAGRPGINTLLVASQVVLSIVLPFIVFPMIWLTSSKSVMEVRKPSDSATDPEATNGERIRRVRMDATDDAEGVQEQRVYFNNSKITAGIGYAIWLLIVIANVYVIVSLAMGKGS</sequence>
<comment type="subcellular location">
    <subcellularLocation>
        <location evidence="1">Membrane</location>
        <topology evidence="1">Multi-pass membrane protein</topology>
    </subcellularLocation>
</comment>
<feature type="transmembrane region" description="Helical" evidence="5">
    <location>
        <begin position="336"/>
        <end position="361"/>
    </location>
</feature>
<feature type="transmembrane region" description="Helical" evidence="5">
    <location>
        <begin position="230"/>
        <end position="254"/>
    </location>
</feature>
<feature type="transmembrane region" description="Helical" evidence="5">
    <location>
        <begin position="455"/>
        <end position="479"/>
    </location>
</feature>
<gene>
    <name evidence="6" type="ORF">NEOLEDRAFT_1060518</name>
</gene>
<keyword evidence="7" id="KW-1185">Reference proteome</keyword>
<dbReference type="Pfam" id="PF01566">
    <property type="entry name" value="Nramp"/>
    <property type="match status" value="2"/>
</dbReference>
<evidence type="ECO:0000313" key="6">
    <source>
        <dbReference type="EMBL" id="KZT27612.1"/>
    </source>
</evidence>
<reference evidence="6 7" key="1">
    <citation type="journal article" date="2016" name="Mol. Biol. Evol.">
        <title>Comparative Genomics of Early-Diverging Mushroom-Forming Fungi Provides Insights into the Origins of Lignocellulose Decay Capabilities.</title>
        <authorList>
            <person name="Nagy L.G."/>
            <person name="Riley R."/>
            <person name="Tritt A."/>
            <person name="Adam C."/>
            <person name="Daum C."/>
            <person name="Floudas D."/>
            <person name="Sun H."/>
            <person name="Yadav J.S."/>
            <person name="Pangilinan J."/>
            <person name="Larsson K.H."/>
            <person name="Matsuura K."/>
            <person name="Barry K."/>
            <person name="Labutti K."/>
            <person name="Kuo R."/>
            <person name="Ohm R.A."/>
            <person name="Bhattacharya S.S."/>
            <person name="Shirouzu T."/>
            <person name="Yoshinaga Y."/>
            <person name="Martin F.M."/>
            <person name="Grigoriev I.V."/>
            <person name="Hibbett D.S."/>
        </authorList>
    </citation>
    <scope>NUCLEOTIDE SEQUENCE [LARGE SCALE GENOMIC DNA]</scope>
    <source>
        <strain evidence="6 7">HHB14362 ss-1</strain>
    </source>
</reference>
<evidence type="ECO:0000256" key="3">
    <source>
        <dbReference type="ARBA" id="ARBA00022989"/>
    </source>
</evidence>